<protein>
    <submittedName>
        <fullName evidence="1">ABC-type dipeptide/oligopeptide/nickel transport system, secreted component</fullName>
    </submittedName>
</protein>
<dbReference type="Gene3D" id="3.90.76.10">
    <property type="entry name" value="Dipeptide-binding Protein, Domain 1"/>
    <property type="match status" value="1"/>
</dbReference>
<proteinExistence type="predicted"/>
<dbReference type="SUPFAM" id="SSF53850">
    <property type="entry name" value="Periplasmic binding protein-like II"/>
    <property type="match status" value="1"/>
</dbReference>
<feature type="non-terminal residue" evidence="1">
    <location>
        <position position="1"/>
    </location>
</feature>
<accession>W1YGU0</accession>
<evidence type="ECO:0000313" key="1">
    <source>
        <dbReference type="EMBL" id="ETJ41702.1"/>
    </source>
</evidence>
<gene>
    <name evidence="1" type="ORF">Q604_UNBC04375G0001</name>
</gene>
<dbReference type="EMBL" id="AZMM01004375">
    <property type="protein sequence ID" value="ETJ41702.1"/>
    <property type="molecule type" value="Genomic_DNA"/>
</dbReference>
<comment type="caution">
    <text evidence="1">The sequence shown here is derived from an EMBL/GenBank/DDBJ whole genome shotgun (WGS) entry which is preliminary data.</text>
</comment>
<feature type="non-terminal residue" evidence="1">
    <location>
        <position position="100"/>
    </location>
</feature>
<reference evidence="1" key="1">
    <citation type="submission" date="2013-12" db="EMBL/GenBank/DDBJ databases">
        <title>A Varibaculum cambriense genome reconstructed from a premature infant gut community with otherwise low bacterial novelty that shifts toward anaerobic metabolism during the third week of life.</title>
        <authorList>
            <person name="Brown C.T."/>
            <person name="Sharon I."/>
            <person name="Thomas B.C."/>
            <person name="Castelle C.J."/>
            <person name="Morowitz M.J."/>
            <person name="Banfield J.F."/>
        </authorList>
    </citation>
    <scope>NUCLEOTIDE SEQUENCE</scope>
</reference>
<name>W1YGU0_9ZZZZ</name>
<sequence>GFRKAKTMRGRWLPLTVLAVTILAVGGLTACSNNTPADSVDRILINGEEPARGLIPAAADDEAGIKIIDLLFAGLVTYDKQGQVINDVAQEITDSSDHKT</sequence>
<dbReference type="AlphaFoldDB" id="W1YGU0"/>
<organism evidence="1">
    <name type="scientific">human gut metagenome</name>
    <dbReference type="NCBI Taxonomy" id="408170"/>
    <lineage>
        <taxon>unclassified sequences</taxon>
        <taxon>metagenomes</taxon>
        <taxon>organismal metagenomes</taxon>
    </lineage>
</organism>